<dbReference type="InterPro" id="IPR005532">
    <property type="entry name" value="SUMF_dom"/>
</dbReference>
<accession>A0A2V4UMX0</accession>
<protein>
    <submittedName>
        <fullName evidence="3">Sulfatase-modifying factor enzyme 1</fullName>
    </submittedName>
</protein>
<evidence type="ECO:0000259" key="2">
    <source>
        <dbReference type="Pfam" id="PF03781"/>
    </source>
</evidence>
<feature type="domain" description="Sulfatase-modifying factor enzyme-like" evidence="2">
    <location>
        <begin position="58"/>
        <end position="272"/>
    </location>
</feature>
<dbReference type="Gene3D" id="3.90.1580.10">
    <property type="entry name" value="paralog of FGE (formylglycine-generating enzyme)"/>
    <property type="match status" value="1"/>
</dbReference>
<dbReference type="SUPFAM" id="SSF56436">
    <property type="entry name" value="C-type lectin-like"/>
    <property type="match status" value="1"/>
</dbReference>
<keyword evidence="4" id="KW-1185">Reference proteome</keyword>
<organism evidence="3 4">
    <name type="scientific">Psychrobacter fozii</name>
    <dbReference type="NCBI Taxonomy" id="198480"/>
    <lineage>
        <taxon>Bacteria</taxon>
        <taxon>Pseudomonadati</taxon>
        <taxon>Pseudomonadota</taxon>
        <taxon>Gammaproteobacteria</taxon>
        <taxon>Moraxellales</taxon>
        <taxon>Moraxellaceae</taxon>
        <taxon>Psychrobacter</taxon>
    </lineage>
</organism>
<dbReference type="AlphaFoldDB" id="A0A2V4UMX0"/>
<dbReference type="Pfam" id="PF03781">
    <property type="entry name" value="FGE-sulfatase"/>
    <property type="match status" value="1"/>
</dbReference>
<gene>
    <name evidence="3" type="ORF">DFP82_102272</name>
</gene>
<dbReference type="OrthoDB" id="9768004at2"/>
<dbReference type="PANTHER" id="PTHR23150:SF19">
    <property type="entry name" value="FORMYLGLYCINE-GENERATING ENZYME"/>
    <property type="match status" value="1"/>
</dbReference>
<keyword evidence="1" id="KW-0732">Signal</keyword>
<dbReference type="PANTHER" id="PTHR23150">
    <property type="entry name" value="SULFATASE MODIFYING FACTOR 1, 2"/>
    <property type="match status" value="1"/>
</dbReference>
<dbReference type="InterPro" id="IPR016187">
    <property type="entry name" value="CTDL_fold"/>
</dbReference>
<dbReference type="Proteomes" id="UP000247746">
    <property type="component" value="Unassembled WGS sequence"/>
</dbReference>
<comment type="caution">
    <text evidence="3">The sequence shown here is derived from an EMBL/GenBank/DDBJ whole genome shotgun (WGS) entry which is preliminary data.</text>
</comment>
<evidence type="ECO:0000256" key="1">
    <source>
        <dbReference type="SAM" id="SignalP"/>
    </source>
</evidence>
<name>A0A2V4UMX0_9GAMM</name>
<sequence>MTLKPLFVSLFILPLFTLSACAKTTATSTDSNGIPQTRDNLTDAEQQQLADFLVTQKTNMRFIKGGSYEMGDFGSKLDWTDGLPLTGQSDNKPIHKVTLDSFSINAYKATYGDFDIYSMATGQQKEGMQDVTIGVRQPNAAAGINWQTAQHYCQWLGQQLDVATGLPTEAQWEYAARNRGKYVLFPTDTGNIDPGRNMWAYEEQREFSDRYNTSLAVPMLGLYPPNPLGLYDLNNQNYEWMLDWYDPEYYANSPEHNPQGPETGTEKVLRGVEANEGSAGNVHAGGSVTVKRFQKEPNPPLISDDPNVNQNAFTSARCVINLSKPIS</sequence>
<evidence type="ECO:0000313" key="3">
    <source>
        <dbReference type="EMBL" id="PYE40309.1"/>
    </source>
</evidence>
<feature type="signal peptide" evidence="1">
    <location>
        <begin position="1"/>
        <end position="22"/>
    </location>
</feature>
<reference evidence="3 4" key="1">
    <citation type="submission" date="2018-06" db="EMBL/GenBank/DDBJ databases">
        <title>Genomic Encyclopedia of Type Strains, Phase III (KMG-III): the genomes of soil and plant-associated and newly described type strains.</title>
        <authorList>
            <person name="Whitman W."/>
        </authorList>
    </citation>
    <scope>NUCLEOTIDE SEQUENCE [LARGE SCALE GENOMIC DNA]</scope>
    <source>
        <strain evidence="3 4">CECT 5889</strain>
    </source>
</reference>
<evidence type="ECO:0000313" key="4">
    <source>
        <dbReference type="Proteomes" id="UP000247746"/>
    </source>
</evidence>
<proteinExistence type="predicted"/>
<dbReference type="InterPro" id="IPR051043">
    <property type="entry name" value="Sulfatase_Mod_Factor_Kinase"/>
</dbReference>
<dbReference type="PROSITE" id="PS51257">
    <property type="entry name" value="PROKAR_LIPOPROTEIN"/>
    <property type="match status" value="1"/>
</dbReference>
<feature type="chain" id="PRO_5015929043" evidence="1">
    <location>
        <begin position="23"/>
        <end position="327"/>
    </location>
</feature>
<dbReference type="RefSeq" id="WP_110922477.1">
    <property type="nucleotide sequence ID" value="NZ_QJSU01000002.1"/>
</dbReference>
<dbReference type="EMBL" id="QJSU01000002">
    <property type="protein sequence ID" value="PYE40309.1"/>
    <property type="molecule type" value="Genomic_DNA"/>
</dbReference>
<dbReference type="InterPro" id="IPR042095">
    <property type="entry name" value="SUMF_sf"/>
</dbReference>
<dbReference type="GO" id="GO:0120147">
    <property type="term" value="F:formylglycine-generating oxidase activity"/>
    <property type="evidence" value="ECO:0007669"/>
    <property type="project" value="TreeGrafter"/>
</dbReference>